<organism evidence="7 8">
    <name type="scientific">Plectonema cf. radiosum LEGE 06105</name>
    <dbReference type="NCBI Taxonomy" id="945769"/>
    <lineage>
        <taxon>Bacteria</taxon>
        <taxon>Bacillati</taxon>
        <taxon>Cyanobacteriota</taxon>
        <taxon>Cyanophyceae</taxon>
        <taxon>Oscillatoriophycideae</taxon>
        <taxon>Oscillatoriales</taxon>
        <taxon>Microcoleaceae</taxon>
        <taxon>Plectonema</taxon>
    </lineage>
</organism>
<protein>
    <submittedName>
        <fullName evidence="7">ShlB/FhaC/HecB family hemolysin secretion/activation protein</fullName>
    </submittedName>
</protein>
<dbReference type="InterPro" id="IPR051544">
    <property type="entry name" value="TPS_OM_transporter"/>
</dbReference>
<evidence type="ECO:0000256" key="4">
    <source>
        <dbReference type="SAM" id="MobiDB-lite"/>
    </source>
</evidence>
<gene>
    <name evidence="7" type="ORF">IQ247_26395</name>
</gene>
<keyword evidence="8" id="KW-1185">Reference proteome</keyword>
<keyword evidence="1" id="KW-1134">Transmembrane beta strand</keyword>
<evidence type="ECO:0000256" key="3">
    <source>
        <dbReference type="ARBA" id="ARBA00023237"/>
    </source>
</evidence>
<name>A0A8J7F5K2_9CYAN</name>
<dbReference type="EMBL" id="JADEWL010000142">
    <property type="protein sequence ID" value="MBE9216148.1"/>
    <property type="molecule type" value="Genomic_DNA"/>
</dbReference>
<keyword evidence="2" id="KW-0812">Transmembrane</keyword>
<dbReference type="Pfam" id="PF03865">
    <property type="entry name" value="ShlB"/>
    <property type="match status" value="1"/>
</dbReference>
<sequence>MTDKLSYASFVNLAEVSSGDGINLTLPPQDIQPPPNPSFTVPSFPDSPEKPLEVPSTTSTPTEGNEGVDGRITVTDLEFIGNTVFSQEELREKFISRWQIDQSIAFSELLQIAADVTTLYHKKGYKTSGAIVYIPKKTQEDGKGKVEIRVIEGKLTQINISLFNSQRKGRLEKYLGSRLGVKLSEPLNVDRLLSGLQLLQLDPLIEKISATITPGTEQGNSILTVKYSSTQRFKSQLSLNNARSPSVGSFAREISLGQNNLLGLGDNLNLGYSNSDGSNQVNINYKLPINPKNGSLNFFYNQSNNDVIEPPFNDLDGDGNGSDIESESRSYEVSLRQPIIRTVNNNNFQEFSLSLAASLRSSQSFLLDTPFPLSPGADDNGHTRIAALRFSQEFIQQNSQTVIGLRSQFNLGINAFNSTINQNNIPGMESIPDSRFFSWQGQAQYVRQLAPNSLFLIRGYAQLSDQTLVSSEQFALGGLGSVRGYRQDQLLTDNGIFASAEVQLPIVRGIAQNGVLQLIPFVDYGTSWNSSGRSNPDNQTLSSVGLGLQLLQGNNFRARLDWGIPLVSVNSRKRTWQENGIYFTLQYNP</sequence>
<feature type="region of interest" description="Disordered" evidence="4">
    <location>
        <begin position="23"/>
        <end position="69"/>
    </location>
</feature>
<reference evidence="7" key="1">
    <citation type="submission" date="2020-10" db="EMBL/GenBank/DDBJ databases">
        <authorList>
            <person name="Castelo-Branco R."/>
            <person name="Eusebio N."/>
            <person name="Adriana R."/>
            <person name="Vieira A."/>
            <person name="Brugerolle De Fraissinette N."/>
            <person name="Rezende De Castro R."/>
            <person name="Schneider M.P."/>
            <person name="Vasconcelos V."/>
            <person name="Leao P.N."/>
        </authorList>
    </citation>
    <scope>NUCLEOTIDE SEQUENCE</scope>
    <source>
        <strain evidence="7">LEGE 06105</strain>
    </source>
</reference>
<dbReference type="PANTHER" id="PTHR34597">
    <property type="entry name" value="SLR1661 PROTEIN"/>
    <property type="match status" value="1"/>
</dbReference>
<dbReference type="RefSeq" id="WP_193924563.1">
    <property type="nucleotide sequence ID" value="NZ_JADEWL010000142.1"/>
</dbReference>
<dbReference type="GO" id="GO:0046819">
    <property type="term" value="P:protein secretion by the type V secretion system"/>
    <property type="evidence" value="ECO:0007669"/>
    <property type="project" value="TreeGrafter"/>
</dbReference>
<evidence type="ECO:0000313" key="7">
    <source>
        <dbReference type="EMBL" id="MBE9216148.1"/>
    </source>
</evidence>
<evidence type="ECO:0000256" key="2">
    <source>
        <dbReference type="ARBA" id="ARBA00022692"/>
    </source>
</evidence>
<dbReference type="Pfam" id="PF08479">
    <property type="entry name" value="POTRA_2"/>
    <property type="match status" value="1"/>
</dbReference>
<feature type="domain" description="Haemolysin activator HlyB C-terminal" evidence="5">
    <location>
        <begin position="219"/>
        <end position="549"/>
    </location>
</feature>
<evidence type="ECO:0000259" key="5">
    <source>
        <dbReference type="Pfam" id="PF03865"/>
    </source>
</evidence>
<dbReference type="InterPro" id="IPR005565">
    <property type="entry name" value="Hemolysn_activator_HlyB_C"/>
</dbReference>
<dbReference type="AlphaFoldDB" id="A0A8J7F5K2"/>
<dbReference type="Gene3D" id="3.10.20.310">
    <property type="entry name" value="membrane protein fhac"/>
    <property type="match status" value="1"/>
</dbReference>
<dbReference type="PANTHER" id="PTHR34597:SF3">
    <property type="entry name" value="OUTER MEMBRANE TRANSPORTER CDIB"/>
    <property type="match status" value="1"/>
</dbReference>
<proteinExistence type="predicted"/>
<evidence type="ECO:0000259" key="6">
    <source>
        <dbReference type="Pfam" id="PF08479"/>
    </source>
</evidence>
<dbReference type="GO" id="GO:0098046">
    <property type="term" value="C:type V protein secretion system complex"/>
    <property type="evidence" value="ECO:0007669"/>
    <property type="project" value="TreeGrafter"/>
</dbReference>
<dbReference type="InterPro" id="IPR013686">
    <property type="entry name" value="Polypept-transport_assoc_ShlB"/>
</dbReference>
<dbReference type="Proteomes" id="UP000620559">
    <property type="component" value="Unassembled WGS sequence"/>
</dbReference>
<accession>A0A8J7F5K2</accession>
<evidence type="ECO:0000256" key="1">
    <source>
        <dbReference type="ARBA" id="ARBA00022452"/>
    </source>
</evidence>
<comment type="caution">
    <text evidence="7">The sequence shown here is derived from an EMBL/GenBank/DDBJ whole genome shotgun (WGS) entry which is preliminary data.</text>
</comment>
<dbReference type="GO" id="GO:0008320">
    <property type="term" value="F:protein transmembrane transporter activity"/>
    <property type="evidence" value="ECO:0007669"/>
    <property type="project" value="TreeGrafter"/>
</dbReference>
<evidence type="ECO:0000313" key="8">
    <source>
        <dbReference type="Proteomes" id="UP000620559"/>
    </source>
</evidence>
<keyword evidence="3" id="KW-0998">Cell outer membrane</keyword>
<dbReference type="Gene3D" id="2.40.160.50">
    <property type="entry name" value="membrane protein fhac: a member of the omp85/tpsb transporter family"/>
    <property type="match status" value="1"/>
</dbReference>
<feature type="domain" description="Polypeptide-transport-associated ShlB-type" evidence="6">
    <location>
        <begin position="73"/>
        <end position="153"/>
    </location>
</feature>
<keyword evidence="1" id="KW-0472">Membrane</keyword>